<dbReference type="KEGG" id="nta:107761844"/>
<reference evidence="2" key="2">
    <citation type="submission" date="2025-08" db="UniProtKB">
        <authorList>
            <consortium name="RefSeq"/>
        </authorList>
    </citation>
    <scope>IDENTIFICATION</scope>
    <source>
        <tissue evidence="2">Leaf</tissue>
    </source>
</reference>
<name>A0A1S3X6S0_TOBAC</name>
<dbReference type="RefSeq" id="XP_016435619.1">
    <property type="nucleotide sequence ID" value="XM_016580133.1"/>
</dbReference>
<proteinExistence type="predicted"/>
<sequence length="151" mass="16980">MDIGILIKSKKRFVRGQPRIGWGALTKYTALELEGKLATIGSWKSDGDANGMWTTTADCIREAAREVLGVSKGYLGGHRGNWWWNDVVQSKVEAKKAAFLKLVKSTGEEQRRANKERYKEARREAKVAVMKAKTAAFGRQKDIRKLGGRRK</sequence>
<dbReference type="OrthoDB" id="1304201at2759"/>
<dbReference type="Proteomes" id="UP000790787">
    <property type="component" value="Chromosome 13"/>
</dbReference>
<evidence type="ECO:0000313" key="1">
    <source>
        <dbReference type="Proteomes" id="UP000790787"/>
    </source>
</evidence>
<protein>
    <submittedName>
        <fullName evidence="2">Uncharacterized protein LOC107761844</fullName>
    </submittedName>
</protein>
<evidence type="ECO:0000313" key="2">
    <source>
        <dbReference type="RefSeq" id="XP_016435619.1"/>
    </source>
</evidence>
<dbReference type="AlphaFoldDB" id="A0A1S3X6S0"/>
<organism evidence="1 2">
    <name type="scientific">Nicotiana tabacum</name>
    <name type="common">Common tobacco</name>
    <dbReference type="NCBI Taxonomy" id="4097"/>
    <lineage>
        <taxon>Eukaryota</taxon>
        <taxon>Viridiplantae</taxon>
        <taxon>Streptophyta</taxon>
        <taxon>Embryophyta</taxon>
        <taxon>Tracheophyta</taxon>
        <taxon>Spermatophyta</taxon>
        <taxon>Magnoliopsida</taxon>
        <taxon>eudicotyledons</taxon>
        <taxon>Gunneridae</taxon>
        <taxon>Pentapetalae</taxon>
        <taxon>asterids</taxon>
        <taxon>lamiids</taxon>
        <taxon>Solanales</taxon>
        <taxon>Solanaceae</taxon>
        <taxon>Nicotianoideae</taxon>
        <taxon>Nicotianeae</taxon>
        <taxon>Nicotiana</taxon>
    </lineage>
</organism>
<dbReference type="GeneID" id="107761844"/>
<gene>
    <name evidence="2" type="primary">LOC107761844</name>
</gene>
<accession>A0A1S3X6S0</accession>
<dbReference type="PaxDb" id="4097-A0A1S3X6S0"/>
<keyword evidence="1" id="KW-1185">Reference proteome</keyword>
<reference evidence="1" key="1">
    <citation type="journal article" date="2014" name="Nat. Commun.">
        <title>The tobacco genome sequence and its comparison with those of tomato and potato.</title>
        <authorList>
            <person name="Sierro N."/>
            <person name="Battey J.N."/>
            <person name="Ouadi S."/>
            <person name="Bakaher N."/>
            <person name="Bovet L."/>
            <person name="Willig A."/>
            <person name="Goepfert S."/>
            <person name="Peitsch M.C."/>
            <person name="Ivanov N.V."/>
        </authorList>
    </citation>
    <scope>NUCLEOTIDE SEQUENCE [LARGE SCALE GENOMIC DNA]</scope>
</reference>